<evidence type="ECO:0000313" key="3">
    <source>
        <dbReference type="Proteomes" id="UP000004358"/>
    </source>
</evidence>
<gene>
    <name evidence="2" type="ORF">DSM3645_05800</name>
</gene>
<keyword evidence="1" id="KW-0812">Transmembrane</keyword>
<dbReference type="OrthoDB" id="239334at2"/>
<keyword evidence="1" id="KW-1133">Transmembrane helix</keyword>
<dbReference type="EMBL" id="AANZ01000011">
    <property type="protein sequence ID" value="EAQ80112.1"/>
    <property type="molecule type" value="Genomic_DNA"/>
</dbReference>
<evidence type="ECO:0000256" key="1">
    <source>
        <dbReference type="SAM" id="Phobius"/>
    </source>
</evidence>
<feature type="transmembrane region" description="Helical" evidence="1">
    <location>
        <begin position="274"/>
        <end position="295"/>
    </location>
</feature>
<sequence>MARWPRLWEKKRGKRRTGSPIFGSVGEAMFFAALLFLGSIGLVAVVASIAFESVVATYLFPEATYSAGKCVVMETDLSEKTLDGGDTRYQPMILVHVRSGQRDYVGWTYRRNPTWYADRDAAQKIVDGFRPGWVYPCWYASYDPSTVILRRSTNFTLWIILLVFASFATIGTIGMFYTLLLFGASAERRSALAKSAQKIELIGDLLPPSAYPNIPSAENLTNSPGVRLAYRLPIEVSPAWWLFATLLFSLVWSGMTAVFALAAIADLERGEPNWLLMALTLAAVAVGIWSGYHFLRQISLHTRVGPTYIEISNHPLLPGRDYKLHLSQAGRMHLKKLRVTLICEEEATFLHGTDVRTEVAQVFDAEVANFRGLVVRPGTPFEELLHFQIPLSAMHSFKSSHNAVHWKLIVDLEAKGAGSQRRSFPIVVYPAVKSNA</sequence>
<dbReference type="AlphaFoldDB" id="A3ZU47"/>
<accession>A3ZU47</accession>
<evidence type="ECO:0000313" key="2">
    <source>
        <dbReference type="EMBL" id="EAQ80112.1"/>
    </source>
</evidence>
<reference evidence="2 3" key="1">
    <citation type="submission" date="2006-02" db="EMBL/GenBank/DDBJ databases">
        <authorList>
            <person name="Amann R."/>
            <person name="Ferriera S."/>
            <person name="Johnson J."/>
            <person name="Kravitz S."/>
            <person name="Halpern A."/>
            <person name="Remington K."/>
            <person name="Beeson K."/>
            <person name="Tran B."/>
            <person name="Rogers Y.-H."/>
            <person name="Friedman R."/>
            <person name="Venter J.C."/>
        </authorList>
    </citation>
    <scope>NUCLEOTIDE SEQUENCE [LARGE SCALE GENOMIC DNA]</scope>
    <source>
        <strain evidence="2 3">DSM 3645</strain>
    </source>
</reference>
<keyword evidence="1" id="KW-0472">Membrane</keyword>
<protein>
    <recommendedName>
        <fullName evidence="4">DUF3592 domain-containing protein</fullName>
    </recommendedName>
</protein>
<feature type="transmembrane region" description="Helical" evidence="1">
    <location>
        <begin position="240"/>
        <end position="262"/>
    </location>
</feature>
<feature type="transmembrane region" description="Helical" evidence="1">
    <location>
        <begin position="21"/>
        <end position="51"/>
    </location>
</feature>
<comment type="caution">
    <text evidence="2">The sequence shown here is derived from an EMBL/GenBank/DDBJ whole genome shotgun (WGS) entry which is preliminary data.</text>
</comment>
<feature type="transmembrane region" description="Helical" evidence="1">
    <location>
        <begin position="155"/>
        <end position="182"/>
    </location>
</feature>
<dbReference type="STRING" id="314230.DSM3645_05800"/>
<organism evidence="2 3">
    <name type="scientific">Blastopirellula marina DSM 3645</name>
    <dbReference type="NCBI Taxonomy" id="314230"/>
    <lineage>
        <taxon>Bacteria</taxon>
        <taxon>Pseudomonadati</taxon>
        <taxon>Planctomycetota</taxon>
        <taxon>Planctomycetia</taxon>
        <taxon>Pirellulales</taxon>
        <taxon>Pirellulaceae</taxon>
        <taxon>Blastopirellula</taxon>
    </lineage>
</organism>
<dbReference type="eggNOG" id="ENOG503130V">
    <property type="taxonomic scope" value="Bacteria"/>
</dbReference>
<evidence type="ECO:0008006" key="4">
    <source>
        <dbReference type="Google" id="ProtNLM"/>
    </source>
</evidence>
<dbReference type="RefSeq" id="WP_002654756.1">
    <property type="nucleotide sequence ID" value="NZ_CH672377.1"/>
</dbReference>
<dbReference type="Proteomes" id="UP000004358">
    <property type="component" value="Unassembled WGS sequence"/>
</dbReference>
<dbReference type="HOGENOM" id="CLU_729284_0_0_0"/>
<proteinExistence type="predicted"/>
<name>A3ZU47_9BACT</name>